<proteinExistence type="predicted"/>
<dbReference type="Proteomes" id="UP001163223">
    <property type="component" value="Chromosome"/>
</dbReference>
<keyword evidence="2" id="KW-1185">Reference proteome</keyword>
<organism evidence="1 2">
    <name type="scientific">Antarcticirhabdus aurantiaca</name>
    <dbReference type="NCBI Taxonomy" id="2606717"/>
    <lineage>
        <taxon>Bacteria</taxon>
        <taxon>Pseudomonadati</taxon>
        <taxon>Pseudomonadota</taxon>
        <taxon>Alphaproteobacteria</taxon>
        <taxon>Hyphomicrobiales</taxon>
        <taxon>Aurantimonadaceae</taxon>
        <taxon>Antarcticirhabdus</taxon>
    </lineage>
</organism>
<evidence type="ECO:0000313" key="2">
    <source>
        <dbReference type="Proteomes" id="UP001163223"/>
    </source>
</evidence>
<accession>A0ACD4NLK1</accession>
<evidence type="ECO:0000313" key="1">
    <source>
        <dbReference type="EMBL" id="WAJ27662.1"/>
    </source>
</evidence>
<dbReference type="EMBL" id="CP113520">
    <property type="protein sequence ID" value="WAJ27662.1"/>
    <property type="molecule type" value="Genomic_DNA"/>
</dbReference>
<protein>
    <submittedName>
        <fullName evidence="1">ABC transporter permease subunit</fullName>
    </submittedName>
</protein>
<reference evidence="1" key="1">
    <citation type="submission" date="2022-11" db="EMBL/GenBank/DDBJ databases">
        <title>beta-Carotene-producing bacterium, Jeongeuplla avenae sp. nov., alleviates the salt stress of Arabidopsis seedlings.</title>
        <authorList>
            <person name="Jiang L."/>
            <person name="Lee J."/>
        </authorList>
    </citation>
    <scope>NUCLEOTIDE SEQUENCE</scope>
    <source>
        <strain evidence="1">DY_R2A_6</strain>
    </source>
</reference>
<sequence>MAGGDRALSPAGTVRRGAAGGAEARDRHVRLGLGLAASLLLAGLLGGAFLVLLLTSDAVPDPLAVLADPYLRAVTGFTLLQAGLSALLSVAGGVPLGLALHRTRFAGRALVLRLLLLPQVLPVLVGALGIVAVWGFNGLVSDALAALGLARINVYGLAGILLAHAFFNLPLVARMVVGALDGVPAERWKLAGQLGLGRLATFRIVEAPALRAVLPGAFGLVFMLCATSFTLVLVLGGGPAASTLQVAIYKALSLDFAAGNAVALCLVQVSLTALVLLALSRLPGREAGGFTLGAAPRRYDRPSRLASAADTAVLFLGLLFVGAPFAAILLGGLGSDLGPLLANPAVHRATLTSLVVGLCAASLAVLLSLALLAAGRERPGSAFEIGPSLVLVVPPVVVGAGWFLVLRQVTDVYAAAPYVVVATNAAMSVPFVTRIVGPALAAAHAGQDRLARSLGLFGLARWRLVDWPAARRPLTLAFAFAFALSLGDLGAIALFGSPDFQTLPFLLYQRLGSYRSTDGEGLALLLGVVCLALMLLAERGAAPSVRRPLA</sequence>
<name>A0ACD4NLK1_9HYPH</name>
<gene>
    <name evidence="1" type="ORF">OXU80_22925</name>
</gene>